<name>A0AAD5RTR4_9PEZI</name>
<proteinExistence type="predicted"/>
<feature type="chain" id="PRO_5042092055" evidence="2">
    <location>
        <begin position="18"/>
        <end position="193"/>
    </location>
</feature>
<protein>
    <submittedName>
        <fullName evidence="3">Uncharacterized protein</fullName>
    </submittedName>
</protein>
<dbReference type="AlphaFoldDB" id="A0AAD5RTR4"/>
<reference evidence="3" key="1">
    <citation type="submission" date="2022-07" db="EMBL/GenBank/DDBJ databases">
        <title>Draft genome sequence of Zalerion maritima ATCC 34329, a (micro)plastics degrading marine fungus.</title>
        <authorList>
            <person name="Paco A."/>
            <person name="Goncalves M.F.M."/>
            <person name="Rocha-Santos T.A.P."/>
            <person name="Alves A."/>
        </authorList>
    </citation>
    <scope>NUCLEOTIDE SEQUENCE</scope>
    <source>
        <strain evidence="3">ATCC 34329</strain>
    </source>
</reference>
<sequence length="193" mass="21223">MLVSNLLHLAILAGSSASALPGVIIGDGDNSIDLIPVGTTVSIDWYNYNATIPSILDPSAAPMKGLFAPGMAKSGCEHDKNKGYCWDDGTTEVFCCYGGGTWDCIRKHYPAQIPTCAEDQYYSHKEGRCVCKDYLPPCNDDKGEEPYCTAEPDKTCPYDQDDERCEDNGKHSTFCSQPDPPKVEEECKKKWGY</sequence>
<comment type="caution">
    <text evidence="3">The sequence shown here is derived from an EMBL/GenBank/DDBJ whole genome shotgun (WGS) entry which is preliminary data.</text>
</comment>
<organism evidence="3 4">
    <name type="scientific">Zalerion maritima</name>
    <dbReference type="NCBI Taxonomy" id="339359"/>
    <lineage>
        <taxon>Eukaryota</taxon>
        <taxon>Fungi</taxon>
        <taxon>Dikarya</taxon>
        <taxon>Ascomycota</taxon>
        <taxon>Pezizomycotina</taxon>
        <taxon>Sordariomycetes</taxon>
        <taxon>Lulworthiomycetidae</taxon>
        <taxon>Lulworthiales</taxon>
        <taxon>Lulworthiaceae</taxon>
        <taxon>Zalerion</taxon>
    </lineage>
</organism>
<gene>
    <name evidence="3" type="ORF">MKZ38_010150</name>
</gene>
<evidence type="ECO:0000256" key="2">
    <source>
        <dbReference type="SAM" id="SignalP"/>
    </source>
</evidence>
<evidence type="ECO:0000256" key="1">
    <source>
        <dbReference type="SAM" id="MobiDB-lite"/>
    </source>
</evidence>
<dbReference type="Proteomes" id="UP001201980">
    <property type="component" value="Unassembled WGS sequence"/>
</dbReference>
<accession>A0AAD5RTR4</accession>
<keyword evidence="2" id="KW-0732">Signal</keyword>
<dbReference type="EMBL" id="JAKWBI020000086">
    <property type="protein sequence ID" value="KAJ2903265.1"/>
    <property type="molecule type" value="Genomic_DNA"/>
</dbReference>
<feature type="region of interest" description="Disordered" evidence="1">
    <location>
        <begin position="160"/>
        <end position="183"/>
    </location>
</feature>
<evidence type="ECO:0000313" key="4">
    <source>
        <dbReference type="Proteomes" id="UP001201980"/>
    </source>
</evidence>
<keyword evidence="4" id="KW-1185">Reference proteome</keyword>
<feature type="signal peptide" evidence="2">
    <location>
        <begin position="1"/>
        <end position="17"/>
    </location>
</feature>
<evidence type="ECO:0000313" key="3">
    <source>
        <dbReference type="EMBL" id="KAJ2903265.1"/>
    </source>
</evidence>